<protein>
    <submittedName>
        <fullName evidence="2">Uncharacterized protein</fullName>
    </submittedName>
</protein>
<reference evidence="2" key="1">
    <citation type="journal article" date="2014" name="Int. J. Syst. Evol. Microbiol.">
        <title>Complete genome sequence of Corynebacterium casei LMG S-19264T (=DSM 44701T), isolated from a smear-ripened cheese.</title>
        <authorList>
            <consortium name="US DOE Joint Genome Institute (JGI-PGF)"/>
            <person name="Walter F."/>
            <person name="Albersmeier A."/>
            <person name="Kalinowski J."/>
            <person name="Ruckert C."/>
        </authorList>
    </citation>
    <scope>NUCLEOTIDE SEQUENCE</scope>
    <source>
        <strain evidence="2">CGMCC 1.15448</strain>
    </source>
</reference>
<dbReference type="Proteomes" id="UP000607559">
    <property type="component" value="Unassembled WGS sequence"/>
</dbReference>
<sequence>MRPILPFFLLLLFVVQQACAQSGLNGVFAGVQVTIGASPGSMGRTDHVIWFRSDGTFNSDLHKPDWKTATTGHYTVSGNKVVLQYPKGGKDFYTLQGDMLTGGGYNLIKLPESNSVPPGMYHFNYAYSSGGAGTGLAYAGTASNTDLSFDGNGNFSRNAMSATQVGGGVVAGGSTRSNSGSGHYTIKDGVLVLTYADGHTQAHSFFSRPGEKPVMAAVDGNIYFLDDPSSAKSSTAGAHNSTSAAGTDAPTIKALLYKANQVQGGSRLDNLQRARVTGSINNITFINKIDLHQQRYRLELYKGSTLAALEQVEGATGWVTVNGNKTSMSPDRMREIKEGFCTGVLGLRREVISRMESLKQQHQPNNNTSVTFMLDGEEFVFMLNGNGQLIGDGVKSAGKTRTSVYGDLRNVDGLLLPFTESDQQDGQKVLIRYTRYELDPTFSEADWQ</sequence>
<feature type="signal peptide" evidence="1">
    <location>
        <begin position="1"/>
        <end position="20"/>
    </location>
</feature>
<feature type="chain" id="PRO_5035308844" evidence="1">
    <location>
        <begin position="21"/>
        <end position="448"/>
    </location>
</feature>
<keyword evidence="3" id="KW-1185">Reference proteome</keyword>
<organism evidence="2 3">
    <name type="scientific">Puia dinghuensis</name>
    <dbReference type="NCBI Taxonomy" id="1792502"/>
    <lineage>
        <taxon>Bacteria</taxon>
        <taxon>Pseudomonadati</taxon>
        <taxon>Bacteroidota</taxon>
        <taxon>Chitinophagia</taxon>
        <taxon>Chitinophagales</taxon>
        <taxon>Chitinophagaceae</taxon>
        <taxon>Puia</taxon>
    </lineage>
</organism>
<evidence type="ECO:0000256" key="1">
    <source>
        <dbReference type="SAM" id="SignalP"/>
    </source>
</evidence>
<dbReference type="EMBL" id="BMJC01000006">
    <property type="protein sequence ID" value="GGB22336.1"/>
    <property type="molecule type" value="Genomic_DNA"/>
</dbReference>
<comment type="caution">
    <text evidence="2">The sequence shown here is derived from an EMBL/GenBank/DDBJ whole genome shotgun (WGS) entry which is preliminary data.</text>
</comment>
<dbReference type="AlphaFoldDB" id="A0A8J2UIH3"/>
<proteinExistence type="predicted"/>
<keyword evidence="1" id="KW-0732">Signal</keyword>
<gene>
    <name evidence="2" type="ORF">GCM10011511_52780</name>
</gene>
<evidence type="ECO:0000313" key="2">
    <source>
        <dbReference type="EMBL" id="GGB22336.1"/>
    </source>
</evidence>
<name>A0A8J2UIH3_9BACT</name>
<dbReference type="RefSeq" id="WP_188937435.1">
    <property type="nucleotide sequence ID" value="NZ_BMJC01000006.1"/>
</dbReference>
<reference evidence="2" key="2">
    <citation type="submission" date="2020-09" db="EMBL/GenBank/DDBJ databases">
        <authorList>
            <person name="Sun Q."/>
            <person name="Zhou Y."/>
        </authorList>
    </citation>
    <scope>NUCLEOTIDE SEQUENCE</scope>
    <source>
        <strain evidence="2">CGMCC 1.15448</strain>
    </source>
</reference>
<evidence type="ECO:0000313" key="3">
    <source>
        <dbReference type="Proteomes" id="UP000607559"/>
    </source>
</evidence>
<accession>A0A8J2UIH3</accession>